<reference evidence="2" key="1">
    <citation type="submission" date="2018-02" db="EMBL/GenBank/DDBJ databases">
        <title>Rhizophora mucronata_Transcriptome.</title>
        <authorList>
            <person name="Meera S.P."/>
            <person name="Sreeshan A."/>
            <person name="Augustine A."/>
        </authorList>
    </citation>
    <scope>NUCLEOTIDE SEQUENCE</scope>
    <source>
        <tissue evidence="2">Leaf</tissue>
    </source>
</reference>
<name>A0A2P2MQK6_RHIMU</name>
<keyword evidence="1" id="KW-1133">Transmembrane helix</keyword>
<dbReference type="AlphaFoldDB" id="A0A2P2MQK6"/>
<proteinExistence type="predicted"/>
<evidence type="ECO:0000256" key="1">
    <source>
        <dbReference type="SAM" id="Phobius"/>
    </source>
</evidence>
<evidence type="ECO:0000313" key="2">
    <source>
        <dbReference type="EMBL" id="MBX32499.1"/>
    </source>
</evidence>
<keyword evidence="1" id="KW-0812">Transmembrane</keyword>
<protein>
    <submittedName>
        <fullName evidence="2">Uncharacterized protein</fullName>
    </submittedName>
</protein>
<dbReference type="EMBL" id="GGEC01052015">
    <property type="protein sequence ID" value="MBX32499.1"/>
    <property type="molecule type" value="Transcribed_RNA"/>
</dbReference>
<feature type="transmembrane region" description="Helical" evidence="1">
    <location>
        <begin position="20"/>
        <end position="40"/>
    </location>
</feature>
<accession>A0A2P2MQK6</accession>
<sequence length="50" mass="5962">MLACNLVNFLELHKISTISLYWFIFEKMLLACLHFIIFLFHSCTPSNIVW</sequence>
<keyword evidence="1" id="KW-0472">Membrane</keyword>
<organism evidence="2">
    <name type="scientific">Rhizophora mucronata</name>
    <name type="common">Asiatic mangrove</name>
    <dbReference type="NCBI Taxonomy" id="61149"/>
    <lineage>
        <taxon>Eukaryota</taxon>
        <taxon>Viridiplantae</taxon>
        <taxon>Streptophyta</taxon>
        <taxon>Embryophyta</taxon>
        <taxon>Tracheophyta</taxon>
        <taxon>Spermatophyta</taxon>
        <taxon>Magnoliopsida</taxon>
        <taxon>eudicotyledons</taxon>
        <taxon>Gunneridae</taxon>
        <taxon>Pentapetalae</taxon>
        <taxon>rosids</taxon>
        <taxon>fabids</taxon>
        <taxon>Malpighiales</taxon>
        <taxon>Rhizophoraceae</taxon>
        <taxon>Rhizophora</taxon>
    </lineage>
</organism>